<name>A0A2P2P2I1_RHIMU</name>
<feature type="compositionally biased region" description="Basic and acidic residues" evidence="1">
    <location>
        <begin position="35"/>
        <end position="44"/>
    </location>
</feature>
<reference evidence="2" key="1">
    <citation type="submission" date="2018-02" db="EMBL/GenBank/DDBJ databases">
        <title>Rhizophora mucronata_Transcriptome.</title>
        <authorList>
            <person name="Meera S.P."/>
            <person name="Sreeshan A."/>
            <person name="Augustine A."/>
        </authorList>
    </citation>
    <scope>NUCLEOTIDE SEQUENCE</scope>
    <source>
        <tissue evidence="2">Leaf</tissue>
    </source>
</reference>
<proteinExistence type="predicted"/>
<evidence type="ECO:0000313" key="2">
    <source>
        <dbReference type="EMBL" id="MBX48932.1"/>
    </source>
</evidence>
<feature type="compositionally biased region" description="Polar residues" evidence="1">
    <location>
        <begin position="17"/>
        <end position="29"/>
    </location>
</feature>
<accession>A0A2P2P2I1</accession>
<protein>
    <submittedName>
        <fullName evidence="2">Uncharacterized protein</fullName>
    </submittedName>
</protein>
<sequence length="44" mass="5115">MHLGAKRSFFIERKSNNNRNPLFSINLSKQLPPRGELKKAPHLE</sequence>
<dbReference type="EMBL" id="GGEC01068448">
    <property type="protein sequence ID" value="MBX48932.1"/>
    <property type="molecule type" value="Transcribed_RNA"/>
</dbReference>
<organism evidence="2">
    <name type="scientific">Rhizophora mucronata</name>
    <name type="common">Asiatic mangrove</name>
    <dbReference type="NCBI Taxonomy" id="61149"/>
    <lineage>
        <taxon>Eukaryota</taxon>
        <taxon>Viridiplantae</taxon>
        <taxon>Streptophyta</taxon>
        <taxon>Embryophyta</taxon>
        <taxon>Tracheophyta</taxon>
        <taxon>Spermatophyta</taxon>
        <taxon>Magnoliopsida</taxon>
        <taxon>eudicotyledons</taxon>
        <taxon>Gunneridae</taxon>
        <taxon>Pentapetalae</taxon>
        <taxon>rosids</taxon>
        <taxon>fabids</taxon>
        <taxon>Malpighiales</taxon>
        <taxon>Rhizophoraceae</taxon>
        <taxon>Rhizophora</taxon>
    </lineage>
</organism>
<evidence type="ECO:0000256" key="1">
    <source>
        <dbReference type="SAM" id="MobiDB-lite"/>
    </source>
</evidence>
<dbReference type="AlphaFoldDB" id="A0A2P2P2I1"/>
<feature type="region of interest" description="Disordered" evidence="1">
    <location>
        <begin position="17"/>
        <end position="44"/>
    </location>
</feature>